<keyword evidence="4" id="KW-0874">Quinone</keyword>
<evidence type="ECO:0000256" key="10">
    <source>
        <dbReference type="SAM" id="Phobius"/>
    </source>
</evidence>
<feature type="transmembrane region" description="Helical" evidence="10">
    <location>
        <begin position="268"/>
        <end position="286"/>
    </location>
</feature>
<evidence type="ECO:0000256" key="3">
    <source>
        <dbReference type="ARBA" id="ARBA00022692"/>
    </source>
</evidence>
<feature type="transmembrane region" description="Helical" evidence="10">
    <location>
        <begin position="184"/>
        <end position="207"/>
    </location>
</feature>
<evidence type="ECO:0000259" key="11">
    <source>
        <dbReference type="PROSITE" id="PS50990"/>
    </source>
</evidence>
<organism evidence="12 13">
    <name type="scientific">Mucilaginibacter xinganensis</name>
    <dbReference type="NCBI Taxonomy" id="1234841"/>
    <lineage>
        <taxon>Bacteria</taxon>
        <taxon>Pseudomonadati</taxon>
        <taxon>Bacteroidota</taxon>
        <taxon>Sphingobacteriia</taxon>
        <taxon>Sphingobacteriales</taxon>
        <taxon>Sphingobacteriaceae</taxon>
        <taxon>Mucilaginibacter</taxon>
    </lineage>
</organism>
<dbReference type="RefSeq" id="WP_094572558.1">
    <property type="nucleotide sequence ID" value="NZ_CP022743.1"/>
</dbReference>
<feature type="domain" description="Peptidase C39" evidence="11">
    <location>
        <begin position="12"/>
        <end position="133"/>
    </location>
</feature>
<dbReference type="GO" id="GO:0005524">
    <property type="term" value="F:ATP binding"/>
    <property type="evidence" value="ECO:0007669"/>
    <property type="project" value="InterPro"/>
</dbReference>
<dbReference type="Gene3D" id="3.90.70.10">
    <property type="entry name" value="Cysteine proteinases"/>
    <property type="match status" value="1"/>
</dbReference>
<evidence type="ECO:0000256" key="6">
    <source>
        <dbReference type="ARBA" id="ARBA00023002"/>
    </source>
</evidence>
<accession>A0A223P365</accession>
<dbReference type="InterPro" id="IPR005074">
    <property type="entry name" value="Peptidase_C39"/>
</dbReference>
<feature type="transmembrane region" description="Helical" evidence="10">
    <location>
        <begin position="330"/>
        <end position="354"/>
    </location>
</feature>
<keyword evidence="3 10" id="KW-0812">Transmembrane</keyword>
<evidence type="ECO:0000313" key="12">
    <source>
        <dbReference type="EMBL" id="ASU36555.1"/>
    </source>
</evidence>
<proteinExistence type="inferred from homology"/>
<evidence type="ECO:0000256" key="8">
    <source>
        <dbReference type="ARBA" id="ARBA00023157"/>
    </source>
</evidence>
<evidence type="ECO:0000256" key="5">
    <source>
        <dbReference type="ARBA" id="ARBA00022989"/>
    </source>
</evidence>
<feature type="transmembrane region" description="Helical" evidence="10">
    <location>
        <begin position="298"/>
        <end position="324"/>
    </location>
</feature>
<keyword evidence="13" id="KW-1185">Reference proteome</keyword>
<dbReference type="CDD" id="cd12921">
    <property type="entry name" value="VKOR_4"/>
    <property type="match status" value="1"/>
</dbReference>
<dbReference type="GO" id="GO:0016853">
    <property type="term" value="F:isomerase activity"/>
    <property type="evidence" value="ECO:0007669"/>
    <property type="project" value="UniProtKB-KW"/>
</dbReference>
<reference evidence="12 13" key="1">
    <citation type="submission" date="2017-08" db="EMBL/GenBank/DDBJ databases">
        <title>Complete genome sequence of Mucilaginibacter sp. strain BJC16-A31.</title>
        <authorList>
            <consortium name="Henan University of Science and Technology"/>
            <person name="You X."/>
        </authorList>
    </citation>
    <scope>NUCLEOTIDE SEQUENCE [LARGE SCALE GENOMIC DNA]</scope>
    <source>
        <strain evidence="12 13">BJC16-A31</strain>
    </source>
</reference>
<dbReference type="KEGG" id="muc:MuYL_4672"/>
<name>A0A223P365_9SPHI</name>
<feature type="transmembrane region" description="Helical" evidence="10">
    <location>
        <begin position="242"/>
        <end position="262"/>
    </location>
</feature>
<protein>
    <submittedName>
        <fullName evidence="12">Protein-disulfide isomerase</fullName>
    </submittedName>
</protein>
<dbReference type="Pfam" id="PF03412">
    <property type="entry name" value="Peptidase_C39"/>
    <property type="match status" value="1"/>
</dbReference>
<dbReference type="SUPFAM" id="SSF52833">
    <property type="entry name" value="Thioredoxin-like"/>
    <property type="match status" value="1"/>
</dbReference>
<keyword evidence="12" id="KW-0413">Isomerase</keyword>
<sequence>MQRFISNLFEPKTNGPETAALLAALLSVDVSATTLRKDIEEHPDNPSLLSISDVLNSYGIENLAIKTDAGKLSEIPLPCITQIQATGADFKYFTVVKEITDSQVRFFDSEKHQWTAIAKDDFASRFSEIVLLAQAGEKAGEKDYAEKIKTEKRVRLGQYILTLCLPALLLSAGILAFAQVGSGAVLPFIFSVFTLAGCAISTLLLWYEVDQYNPALHQICSSGTKVNCGAVLQSKAAKIAGISWSVVGFSYFMGLLLLPLFLGLASPVTLFTASWGNALALPYIFFSIYYQWHIVKQWCMLCLGVQGLLALQFAAALIGGWHGIMPFSTLFTPVVFLQALAAFAIPLIVSAILLPALQKAKESKELTIKLQKLKHNRQVFEALLPKQKEVTAVPAGLGITLGNPNAAYKLIKVCNPYCTPCAKAHQPMEDLLDNNPDVQVQILFVATNDEHDNRTPPVKHLLAIAETGNETVTKHALDDWYFAETKDYGQFAGKYPMNGELNRQAPKIAEMKAWCDSTKIEFTPTFFVALASDESNGQATYYQLPEMYSVSDLKYFFTV</sequence>
<dbReference type="GO" id="GO:0008233">
    <property type="term" value="F:peptidase activity"/>
    <property type="evidence" value="ECO:0007669"/>
    <property type="project" value="InterPro"/>
</dbReference>
<dbReference type="GO" id="GO:0016020">
    <property type="term" value="C:membrane"/>
    <property type="evidence" value="ECO:0007669"/>
    <property type="project" value="UniProtKB-SubCell"/>
</dbReference>
<dbReference type="GO" id="GO:0006508">
    <property type="term" value="P:proteolysis"/>
    <property type="evidence" value="ECO:0007669"/>
    <property type="project" value="InterPro"/>
</dbReference>
<dbReference type="OrthoDB" id="1100563at2"/>
<dbReference type="Gene3D" id="3.40.30.10">
    <property type="entry name" value="Glutaredoxin"/>
    <property type="match status" value="1"/>
</dbReference>
<dbReference type="Gene3D" id="1.20.1440.130">
    <property type="entry name" value="VKOR domain"/>
    <property type="match status" value="1"/>
</dbReference>
<evidence type="ECO:0000256" key="7">
    <source>
        <dbReference type="ARBA" id="ARBA00023136"/>
    </source>
</evidence>
<evidence type="ECO:0000256" key="2">
    <source>
        <dbReference type="ARBA" id="ARBA00006214"/>
    </source>
</evidence>
<feature type="transmembrane region" description="Helical" evidence="10">
    <location>
        <begin position="156"/>
        <end position="178"/>
    </location>
</feature>
<evidence type="ECO:0000256" key="1">
    <source>
        <dbReference type="ARBA" id="ARBA00004141"/>
    </source>
</evidence>
<dbReference type="InterPro" id="IPR038354">
    <property type="entry name" value="VKOR_sf"/>
</dbReference>
<gene>
    <name evidence="12" type="ORF">MuYL_4672</name>
</gene>
<evidence type="ECO:0000313" key="13">
    <source>
        <dbReference type="Proteomes" id="UP000215002"/>
    </source>
</evidence>
<keyword evidence="7 10" id="KW-0472">Membrane</keyword>
<comment type="similarity">
    <text evidence="2">Belongs to the VKOR family.</text>
</comment>
<keyword evidence="6" id="KW-0560">Oxidoreductase</keyword>
<dbReference type="EMBL" id="CP022743">
    <property type="protein sequence ID" value="ASU36555.1"/>
    <property type="molecule type" value="Genomic_DNA"/>
</dbReference>
<dbReference type="Pfam" id="PF07884">
    <property type="entry name" value="VKOR"/>
    <property type="match status" value="1"/>
</dbReference>
<keyword evidence="8" id="KW-1015">Disulfide bond</keyword>
<dbReference type="GO" id="GO:0016491">
    <property type="term" value="F:oxidoreductase activity"/>
    <property type="evidence" value="ECO:0007669"/>
    <property type="project" value="UniProtKB-KW"/>
</dbReference>
<evidence type="ECO:0000256" key="9">
    <source>
        <dbReference type="ARBA" id="ARBA00023284"/>
    </source>
</evidence>
<dbReference type="GO" id="GO:0048038">
    <property type="term" value="F:quinone binding"/>
    <property type="evidence" value="ECO:0007669"/>
    <property type="project" value="UniProtKB-KW"/>
</dbReference>
<comment type="subcellular location">
    <subcellularLocation>
        <location evidence="1">Membrane</location>
        <topology evidence="1">Multi-pass membrane protein</topology>
    </subcellularLocation>
</comment>
<dbReference type="Proteomes" id="UP000215002">
    <property type="component" value="Chromosome"/>
</dbReference>
<dbReference type="InterPro" id="IPR012932">
    <property type="entry name" value="VKOR"/>
</dbReference>
<dbReference type="InterPro" id="IPR036249">
    <property type="entry name" value="Thioredoxin-like_sf"/>
</dbReference>
<evidence type="ECO:0000256" key="4">
    <source>
        <dbReference type="ARBA" id="ARBA00022719"/>
    </source>
</evidence>
<keyword evidence="9" id="KW-0676">Redox-active center</keyword>
<keyword evidence="5 10" id="KW-1133">Transmembrane helix</keyword>
<dbReference type="PROSITE" id="PS50990">
    <property type="entry name" value="PEPTIDASE_C39"/>
    <property type="match status" value="1"/>
</dbReference>
<dbReference type="AlphaFoldDB" id="A0A223P365"/>